<dbReference type="RefSeq" id="WP_321398834.1">
    <property type="nucleotide sequence ID" value="NZ_CP139487.1"/>
</dbReference>
<dbReference type="PROSITE" id="PS52050">
    <property type="entry name" value="WYL"/>
    <property type="match status" value="1"/>
</dbReference>
<keyword evidence="3" id="KW-1185">Reference proteome</keyword>
<accession>A0AAX4HT61</accession>
<dbReference type="Pfam" id="PF13280">
    <property type="entry name" value="WYL"/>
    <property type="match status" value="1"/>
</dbReference>
<evidence type="ECO:0000313" key="2">
    <source>
        <dbReference type="EMBL" id="WPU66529.1"/>
    </source>
</evidence>
<sequence length="321" mass="37359">MSKTTNYLNILYKISLSPTRYLSESSIKEMMGNPPKSTWHRQINELLEGSKDVPPLLIETLNPSGERLFCLNTKGWQAFLDAQEEGKFLLECYRQVGHLLDSHFTDMVFDLADTDRRHFDRLGRKFMHLVTVKASHSLNTRKTLDSVIEALIGEKQIELTYDGGLRKVMPLTLCQYRDELYLMCYRIKDDSLWEKRTYKLSRINGIRVLDKKFPYPSKSEWDPIKEYKNSSGLVLGEIKRVMLKVYGPSRKIFSEKEFFNGEFVNRGEDFDAYLCSYTNSAELLGQIFVYAQDIEIVDNEELRNEFVIKAQQGLLRNKLAA</sequence>
<evidence type="ECO:0000313" key="3">
    <source>
        <dbReference type="Proteomes" id="UP001324634"/>
    </source>
</evidence>
<name>A0AAX4HT61_9BACT</name>
<evidence type="ECO:0000259" key="1">
    <source>
        <dbReference type="Pfam" id="PF13280"/>
    </source>
</evidence>
<gene>
    <name evidence="2" type="ORF">SOO65_07205</name>
</gene>
<dbReference type="AlphaFoldDB" id="A0AAX4HT61"/>
<dbReference type="PANTHER" id="PTHR34580:SF1">
    <property type="entry name" value="PROTEIN PAFC"/>
    <property type="match status" value="1"/>
</dbReference>
<dbReference type="EMBL" id="CP139487">
    <property type="protein sequence ID" value="WPU66529.1"/>
    <property type="molecule type" value="Genomic_DNA"/>
</dbReference>
<dbReference type="InterPro" id="IPR026881">
    <property type="entry name" value="WYL_dom"/>
</dbReference>
<protein>
    <submittedName>
        <fullName evidence="2">WYL domain-containing protein</fullName>
    </submittedName>
</protein>
<proteinExistence type="predicted"/>
<dbReference type="Proteomes" id="UP001324634">
    <property type="component" value="Chromosome"/>
</dbReference>
<feature type="domain" description="WYL" evidence="1">
    <location>
        <begin position="143"/>
        <end position="208"/>
    </location>
</feature>
<reference evidence="2 3" key="1">
    <citation type="submission" date="2023-11" db="EMBL/GenBank/DDBJ databases">
        <title>Peredibacter starrii A3.12.</title>
        <authorList>
            <person name="Mitchell R.J."/>
        </authorList>
    </citation>
    <scope>NUCLEOTIDE SEQUENCE [LARGE SCALE GENOMIC DNA]</scope>
    <source>
        <strain evidence="2 3">A3.12</strain>
    </source>
</reference>
<dbReference type="PANTHER" id="PTHR34580">
    <property type="match status" value="1"/>
</dbReference>
<dbReference type="InterPro" id="IPR051534">
    <property type="entry name" value="CBASS_pafABC_assoc_protein"/>
</dbReference>
<organism evidence="2 3">
    <name type="scientific">Peredibacter starrii</name>
    <dbReference type="NCBI Taxonomy" id="28202"/>
    <lineage>
        <taxon>Bacteria</taxon>
        <taxon>Pseudomonadati</taxon>
        <taxon>Bdellovibrionota</taxon>
        <taxon>Bacteriovoracia</taxon>
        <taxon>Bacteriovoracales</taxon>
        <taxon>Bacteriovoracaceae</taxon>
        <taxon>Peredibacter</taxon>
    </lineage>
</organism>
<dbReference type="KEGG" id="psti:SOO65_07205"/>